<organism evidence="6 7">
    <name type="scientific">Acaulospora morrowiae</name>
    <dbReference type="NCBI Taxonomy" id="94023"/>
    <lineage>
        <taxon>Eukaryota</taxon>
        <taxon>Fungi</taxon>
        <taxon>Fungi incertae sedis</taxon>
        <taxon>Mucoromycota</taxon>
        <taxon>Glomeromycotina</taxon>
        <taxon>Glomeromycetes</taxon>
        <taxon>Diversisporales</taxon>
        <taxon>Acaulosporaceae</taxon>
        <taxon>Acaulospora</taxon>
    </lineage>
</organism>
<keyword evidence="3" id="KW-1133">Transmembrane helix</keyword>
<dbReference type="GO" id="GO:0005829">
    <property type="term" value="C:cytosol"/>
    <property type="evidence" value="ECO:0007669"/>
    <property type="project" value="TreeGrafter"/>
</dbReference>
<protein>
    <submittedName>
        <fullName evidence="6">9681_t:CDS:1</fullName>
    </submittedName>
</protein>
<evidence type="ECO:0000256" key="4">
    <source>
        <dbReference type="ARBA" id="ARBA00023136"/>
    </source>
</evidence>
<evidence type="ECO:0000256" key="3">
    <source>
        <dbReference type="ARBA" id="ARBA00022989"/>
    </source>
</evidence>
<evidence type="ECO:0000259" key="5">
    <source>
        <dbReference type="SMART" id="SM01158"/>
    </source>
</evidence>
<sequence length="570" mass="65416">MNAIETLCVLLQGIFDKRFNNFSFEVINLLTGLSNADIVFPKLIDGIYSLMNEGESVEIKCEALRLAIVTVCGNSNINQNSINEYFMKNEIFEPLSKIIMLPETSHVAFDGIMLLGILANYNKHESKNPYLLKISEIRDEAFLQKIMETVASICLRCRSQYIDIQDDDETHKYSVNSVLSYVGTFLPWGGNGDNTRKKINDPDPELSFGRLPPADIAILLILYDLVNNNRRFVAHLAKSITENDNKSNDQTSSDNDGVPVIDFLSFSSYLLQHNRSVRTAGYSKITLLILTILLEDEMFNENICDERKIYCVRLCRQRAPILASIKTPCPLACTILDISIGFINHNMKKRLATDLFSLALRIIYRILCHLKKSRIRLNYHWTELWNSLTGLLKFILSNNDYFNQDRSSINEVLISAINILNICITFGDSFLPDPAAYDNLFYEIVRTDEVFKNLHEILYDQDSNENLENSKKSASQKSFASSDPDILTNIITVCEHFHLKIEAWKLSNNVKFLLPEQVLAIINKNYESLELSTFEKVDLYVRYSENPYYVSFLRHVLRVIVEDFKSKAFQ</sequence>
<evidence type="ECO:0000313" key="6">
    <source>
        <dbReference type="EMBL" id="CAG8599254.1"/>
    </source>
</evidence>
<keyword evidence="7" id="KW-1185">Reference proteome</keyword>
<keyword evidence="4" id="KW-0472">Membrane</keyword>
<dbReference type="PANTHER" id="PTHR13608">
    <property type="entry name" value="ARMADILLO-LIKE HELICAL DOMAIN-CONTAINING PROTEIN 3"/>
    <property type="match status" value="1"/>
</dbReference>
<proteinExistence type="predicted"/>
<reference evidence="6" key="1">
    <citation type="submission" date="2021-06" db="EMBL/GenBank/DDBJ databases">
        <authorList>
            <person name="Kallberg Y."/>
            <person name="Tangrot J."/>
            <person name="Rosling A."/>
        </authorList>
    </citation>
    <scope>NUCLEOTIDE SEQUENCE</scope>
    <source>
        <strain evidence="6">CL551</strain>
    </source>
</reference>
<dbReference type="InterPro" id="IPR039868">
    <property type="entry name" value="ARMD3-like"/>
</dbReference>
<dbReference type="OrthoDB" id="2012278at2759"/>
<dbReference type="EMBL" id="CAJVPV010006025">
    <property type="protein sequence ID" value="CAG8599254.1"/>
    <property type="molecule type" value="Genomic_DNA"/>
</dbReference>
<accession>A0A9N9CEV0</accession>
<dbReference type="SMART" id="SM01158">
    <property type="entry name" value="DUF1741"/>
    <property type="match status" value="1"/>
</dbReference>
<comment type="subcellular location">
    <subcellularLocation>
        <location evidence="1">Membrane</location>
    </subcellularLocation>
</comment>
<keyword evidence="2" id="KW-0812">Transmembrane</keyword>
<comment type="caution">
    <text evidence="6">The sequence shown here is derived from an EMBL/GenBank/DDBJ whole genome shotgun (WGS) entry which is preliminary data.</text>
</comment>
<evidence type="ECO:0000313" key="7">
    <source>
        <dbReference type="Proteomes" id="UP000789342"/>
    </source>
</evidence>
<feature type="domain" description="Armadillo-like helical" evidence="5">
    <location>
        <begin position="324"/>
        <end position="568"/>
    </location>
</feature>
<dbReference type="PANTHER" id="PTHR13608:SF3">
    <property type="entry name" value="ARMADILLO-LIKE HELICAL DOMAIN-CONTAINING PROTEIN 3"/>
    <property type="match status" value="1"/>
</dbReference>
<dbReference type="GO" id="GO:0016020">
    <property type="term" value="C:membrane"/>
    <property type="evidence" value="ECO:0007669"/>
    <property type="project" value="UniProtKB-SubCell"/>
</dbReference>
<dbReference type="AlphaFoldDB" id="A0A9N9CEV0"/>
<evidence type="ECO:0000256" key="1">
    <source>
        <dbReference type="ARBA" id="ARBA00004370"/>
    </source>
</evidence>
<dbReference type="Proteomes" id="UP000789342">
    <property type="component" value="Unassembled WGS sequence"/>
</dbReference>
<gene>
    <name evidence="6" type="ORF">AMORRO_LOCUS7710</name>
</gene>
<evidence type="ECO:0000256" key="2">
    <source>
        <dbReference type="ARBA" id="ARBA00022692"/>
    </source>
</evidence>
<dbReference type="InterPro" id="IPR013636">
    <property type="entry name" value="ARMH3_C"/>
</dbReference>
<name>A0A9N9CEV0_9GLOM</name>
<dbReference type="Pfam" id="PF08427">
    <property type="entry name" value="ARMH3_C"/>
    <property type="match status" value="1"/>
</dbReference>